<dbReference type="EMBL" id="CM055748">
    <property type="protein sequence ID" value="KAJ7995370.1"/>
    <property type="molecule type" value="Genomic_DNA"/>
</dbReference>
<keyword evidence="2" id="KW-1185">Reference proteome</keyword>
<evidence type="ECO:0000313" key="1">
    <source>
        <dbReference type="EMBL" id="KAJ7995370.1"/>
    </source>
</evidence>
<reference evidence="1" key="1">
    <citation type="submission" date="2021-05" db="EMBL/GenBank/DDBJ databases">
        <authorList>
            <person name="Pan Q."/>
            <person name="Jouanno E."/>
            <person name="Zahm M."/>
            <person name="Klopp C."/>
            <person name="Cabau C."/>
            <person name="Louis A."/>
            <person name="Berthelot C."/>
            <person name="Parey E."/>
            <person name="Roest Crollius H."/>
            <person name="Montfort J."/>
            <person name="Robinson-Rechavi M."/>
            <person name="Bouchez O."/>
            <person name="Lampietro C."/>
            <person name="Lopez Roques C."/>
            <person name="Donnadieu C."/>
            <person name="Postlethwait J."/>
            <person name="Bobe J."/>
            <person name="Dillon D."/>
            <person name="Chandos A."/>
            <person name="von Hippel F."/>
            <person name="Guiguen Y."/>
        </authorList>
    </citation>
    <scope>NUCLEOTIDE SEQUENCE</scope>
    <source>
        <strain evidence="1">YG-Jan2019</strain>
    </source>
</reference>
<evidence type="ECO:0000313" key="2">
    <source>
        <dbReference type="Proteomes" id="UP001157502"/>
    </source>
</evidence>
<accession>A0ACC2FVV2</accession>
<gene>
    <name evidence="1" type="ORF">DPEC_G00243860</name>
</gene>
<dbReference type="Proteomes" id="UP001157502">
    <property type="component" value="Chromosome 21"/>
</dbReference>
<name>A0ACC2FVV2_DALPE</name>
<proteinExistence type="predicted"/>
<comment type="caution">
    <text evidence="1">The sequence shown here is derived from an EMBL/GenBank/DDBJ whole genome shotgun (WGS) entry which is preliminary data.</text>
</comment>
<protein>
    <submittedName>
        <fullName evidence="1">Uncharacterized protein</fullName>
    </submittedName>
</protein>
<organism evidence="1 2">
    <name type="scientific">Dallia pectoralis</name>
    <name type="common">Alaska blackfish</name>
    <dbReference type="NCBI Taxonomy" id="75939"/>
    <lineage>
        <taxon>Eukaryota</taxon>
        <taxon>Metazoa</taxon>
        <taxon>Chordata</taxon>
        <taxon>Craniata</taxon>
        <taxon>Vertebrata</taxon>
        <taxon>Euteleostomi</taxon>
        <taxon>Actinopterygii</taxon>
        <taxon>Neopterygii</taxon>
        <taxon>Teleostei</taxon>
        <taxon>Protacanthopterygii</taxon>
        <taxon>Esociformes</taxon>
        <taxon>Umbridae</taxon>
        <taxon>Dallia</taxon>
    </lineage>
</organism>
<sequence length="114" mass="12303">MCTRRLNECSLTATLYATPPVNISGADSFTPAMLWLNMAGAVPTSPVTAPLAADIGKDSYMPQAVCVANAVPVCCCHHGEHFIPAIGICRAQPTRIYARPCRNRRDREQQGGRC</sequence>